<accession>A0A1V4SU61</accession>
<dbReference type="RefSeq" id="WP_080023111.1">
    <property type="nucleotide sequence ID" value="NZ_LTAY01000048.1"/>
</dbReference>
<protein>
    <submittedName>
        <fullName evidence="1">Uncharacterized protein</fullName>
    </submittedName>
</protein>
<proteinExistence type="predicted"/>
<organism evidence="1 2">
    <name type="scientific">Clostridium thermobutyricum DSM 4928</name>
    <dbReference type="NCBI Taxonomy" id="1121339"/>
    <lineage>
        <taxon>Bacteria</taxon>
        <taxon>Bacillati</taxon>
        <taxon>Bacillota</taxon>
        <taxon>Clostridia</taxon>
        <taxon>Eubacteriales</taxon>
        <taxon>Clostridiaceae</taxon>
        <taxon>Clostridium</taxon>
    </lineage>
</organism>
<dbReference type="Proteomes" id="UP000191448">
    <property type="component" value="Unassembled WGS sequence"/>
</dbReference>
<evidence type="ECO:0000313" key="1">
    <source>
        <dbReference type="EMBL" id="OPX47350.1"/>
    </source>
</evidence>
<comment type="caution">
    <text evidence="1">The sequence shown here is derived from an EMBL/GenBank/DDBJ whole genome shotgun (WGS) entry which is preliminary data.</text>
</comment>
<dbReference type="AlphaFoldDB" id="A0A1V4SU61"/>
<sequence>MIKKILGIIIIVIILFLGIGYCTGRKSLKSSEINISLDYINSELVKIDNELINMGNNIITIWQNTIDKKSMTKSDMAIISNIKYDTFLENTKEYSKKVYSDGLEAAKVVVAYYNNSGILPNIREKLLAIKNQLDSMNVKNEVEYNSTVIKYKNIKELQELISNPKGDFNTYKNTLYSVE</sequence>
<reference evidence="1 2" key="1">
    <citation type="submission" date="2016-02" db="EMBL/GenBank/DDBJ databases">
        <title>Genome sequence of Clostridium thermobutyricum DSM 4928.</title>
        <authorList>
            <person name="Poehlein A."/>
            <person name="Daniel R."/>
        </authorList>
    </citation>
    <scope>NUCLEOTIDE SEQUENCE [LARGE SCALE GENOMIC DNA]</scope>
    <source>
        <strain evidence="1 2">DSM 4928</strain>
    </source>
</reference>
<evidence type="ECO:0000313" key="2">
    <source>
        <dbReference type="Proteomes" id="UP000191448"/>
    </source>
</evidence>
<gene>
    <name evidence="1" type="ORF">CLTHE_19130</name>
</gene>
<dbReference type="EMBL" id="LTAY01000048">
    <property type="protein sequence ID" value="OPX47350.1"/>
    <property type="molecule type" value="Genomic_DNA"/>
</dbReference>
<name>A0A1V4SU61_9CLOT</name>